<evidence type="ECO:0000256" key="1">
    <source>
        <dbReference type="SAM" id="MobiDB-lite"/>
    </source>
</evidence>
<dbReference type="Pfam" id="PF05045">
    <property type="entry name" value="RgpF"/>
    <property type="match status" value="1"/>
</dbReference>
<evidence type="ECO:0000313" key="2">
    <source>
        <dbReference type="EMBL" id="EGE39121.1"/>
    </source>
</evidence>
<dbReference type="eggNOG" id="COG3754">
    <property type="taxonomic scope" value="Bacteria"/>
</dbReference>
<protein>
    <recommendedName>
        <fullName evidence="4">Rhamnan synthesis protein F</fullName>
    </recommendedName>
</protein>
<dbReference type="InterPro" id="IPR007739">
    <property type="entry name" value="RgpF"/>
</dbReference>
<evidence type="ECO:0000313" key="3">
    <source>
        <dbReference type="Proteomes" id="UP000004668"/>
    </source>
</evidence>
<organism evidence="2 3">
    <name type="scientific">Actinomyces viscosus C505</name>
    <dbReference type="NCBI Taxonomy" id="562973"/>
    <lineage>
        <taxon>Bacteria</taxon>
        <taxon>Bacillati</taxon>
        <taxon>Actinomycetota</taxon>
        <taxon>Actinomycetes</taxon>
        <taxon>Actinomycetales</taxon>
        <taxon>Actinomycetaceae</taxon>
        <taxon>Actinomyces</taxon>
    </lineage>
</organism>
<dbReference type="AlphaFoldDB" id="F2UVL8"/>
<name>F2UVL8_ACTVI</name>
<sequence length="681" mass="74101">MNRGLVYFHFDPHHQVRDYVVAALSSLRPHANHILLVSNSPISEVDRARLATCCDEILPRPNEGLDAGAYRAGLEHLGWERLADFDELILTNHTYYAPLRPWEEVLTRAAGWGDISFWGMTEHATMRPHPFLAQRELPRHLQSHWIAVRRRLLTDPAFREYWEQMPPVSSYRDSIQWHESRFTGHFAELGHTWQVAFPVDRYRSENPAIEEAPALLADGCPLLKRRALFHDPLHQDRQAVVGGELLEAAARAGYSEDLILSDVVHTAAARDLIVNAGLTEVVTGCVPGAAGAGAETSSPERRPTGCVVVHVPAGREALERAEADGLAQRLASLPAHWRVVVTSPERLDAADLERVTGRRPSQEDTQEDSAHGEGDVSFRLVRDLDPRGTIAFLTQCDDLWDPGRAAGGDEGGDSGPLVLRITVGPPPVPGTRADDVAHRQALDCLLDSPGYTAGLIDLFARHPGLGVAMPAAGHIGQAHGGPTWDGLAGAAKALSRRLGLSAELDPLAPVAPPGAMFMARPEALRTLSEGAKELVRLTDQAAAGAEQSAERLRRARAAEVLELLTVYAAMSSGFHPREVLTPVWAGRLYGALAYKHRVVTADLPAHTDEQVRFLQARFGPLAGVGARVRTYVDVHHPDMGSALKPAYRYLTGGASGLARAATSAGRRLRGVGRHREEDKGD</sequence>
<proteinExistence type="predicted"/>
<dbReference type="HOGENOM" id="CLU_025374_0_0_11"/>
<reference evidence="3" key="1">
    <citation type="submission" date="2010-02" db="EMBL/GenBank/DDBJ databases">
        <title>The Genome Sequence of Prevotella oris strain C735.</title>
        <authorList>
            <consortium name="The Broad Institute Genome Sequencing Platform"/>
            <person name="Ward D."/>
            <person name="Feldgarden M."/>
            <person name="Earl A."/>
            <person name="Young S.K."/>
            <person name="Zeng Q."/>
            <person name="Koehrsen M."/>
            <person name="Alvarado L."/>
            <person name="Berlin A."/>
            <person name="Bochicchio J."/>
            <person name="Borenstein D."/>
            <person name="Chapman S.B."/>
            <person name="Chen Z."/>
            <person name="Engels R."/>
            <person name="Freedman E."/>
            <person name="Gellesch M."/>
            <person name="Goldberg J."/>
            <person name="Griggs A."/>
            <person name="Gujja S."/>
            <person name="Heilman E."/>
            <person name="Heiman D."/>
            <person name="Hepburn T."/>
            <person name="Howarth C."/>
            <person name="Jen D."/>
            <person name="Larson L."/>
            <person name="Mehta T."/>
            <person name="Park D."/>
            <person name="Pearson M."/>
            <person name="Roberts A."/>
            <person name="Saif S."/>
            <person name="Shea T."/>
            <person name="Shenoy N."/>
            <person name="Sisk P."/>
            <person name="Stolte C."/>
            <person name="Sykes S."/>
            <person name="Thomson T."/>
            <person name="Walk T."/>
            <person name="White J."/>
            <person name="Yandava C."/>
            <person name="Sibley C.D."/>
            <person name="Field T.R."/>
            <person name="Grinwis M."/>
            <person name="Eshaghurshan C.S."/>
            <person name="Surette M.G."/>
            <person name="Haas B."/>
            <person name="Nusbaum C."/>
            <person name="Birren B."/>
        </authorList>
    </citation>
    <scope>NUCLEOTIDE SEQUENCE [LARGE SCALE GENOMIC DNA]</scope>
    <source>
        <strain evidence="3">C505</strain>
    </source>
</reference>
<feature type="region of interest" description="Disordered" evidence="1">
    <location>
        <begin position="351"/>
        <end position="375"/>
    </location>
</feature>
<evidence type="ECO:0008006" key="4">
    <source>
        <dbReference type="Google" id="ProtNLM"/>
    </source>
</evidence>
<gene>
    <name evidence="2" type="ORF">HMPREF0059_00469</name>
</gene>
<accession>F2UVL8</accession>
<reference evidence="2 3" key="2">
    <citation type="submission" date="2011-10" db="EMBL/GenBank/DDBJ databases">
        <title>The Genome Sequence of Actinomyces viscosus C505.</title>
        <authorList>
            <consortium name="The Broad Institute Genome Sequencing Platform"/>
            <consortium name="The Broad Institute Genome Sequencing Center for Infectious Disease"/>
            <person name="Earl A."/>
            <person name="Ward D."/>
            <person name="Feldgarden M."/>
            <person name="Gevers D."/>
            <person name="Sibley C.D."/>
            <person name="Field T.R."/>
            <person name="Grinwis M."/>
            <person name="Eshaghurshan C.S."/>
            <person name="Surette M.G."/>
            <person name="Young S.K."/>
            <person name="Zeng Q."/>
            <person name="Gargeya S."/>
            <person name="Fitzgerald M."/>
            <person name="Haas B."/>
            <person name="Abouelleil A."/>
            <person name="Alvarado L."/>
            <person name="Arachchi H.M."/>
            <person name="Berlin A."/>
            <person name="Brown A."/>
            <person name="Chapman S.B."/>
            <person name="Chen Z."/>
            <person name="Dunbar C."/>
            <person name="Freedman E."/>
            <person name="Gearin G."/>
            <person name="Goldberg J."/>
            <person name="Griggs A."/>
            <person name="Gujja S."/>
            <person name="Heiman D."/>
            <person name="Howarth C."/>
            <person name="Larson L."/>
            <person name="Lui A."/>
            <person name="MacDonald P.J.P."/>
            <person name="Montmayeur A."/>
            <person name="Murphy C."/>
            <person name="Neiman D."/>
            <person name="Pearson M."/>
            <person name="Priest M."/>
            <person name="Roberts A."/>
            <person name="Saif S."/>
            <person name="Shea T."/>
            <person name="Shenoy N."/>
            <person name="Sisk P."/>
            <person name="Stolte C."/>
            <person name="Sykes S."/>
            <person name="Wortman J."/>
            <person name="Nusbaum C."/>
            <person name="Birren B."/>
        </authorList>
    </citation>
    <scope>NUCLEOTIDE SEQUENCE [LARGE SCALE GENOMIC DNA]</scope>
    <source>
        <strain evidence="2 3">C505</strain>
    </source>
</reference>
<dbReference type="EMBL" id="ACRE02000021">
    <property type="protein sequence ID" value="EGE39121.1"/>
    <property type="molecule type" value="Genomic_DNA"/>
</dbReference>
<comment type="caution">
    <text evidence="2">The sequence shown here is derived from an EMBL/GenBank/DDBJ whole genome shotgun (WGS) entry which is preliminary data.</text>
</comment>
<dbReference type="RefSeq" id="WP_003787067.1">
    <property type="nucleotide sequence ID" value="NZ_KI391968.1"/>
</dbReference>
<dbReference type="Proteomes" id="UP000004668">
    <property type="component" value="Unassembled WGS sequence"/>
</dbReference>